<evidence type="ECO:0000313" key="1">
    <source>
        <dbReference type="EMBL" id="MBA0855670.1"/>
    </source>
</evidence>
<gene>
    <name evidence="1" type="ORF">Goshw_017156</name>
</gene>
<accession>A0A7J9LAC8</accession>
<organism evidence="1 2">
    <name type="scientific">Gossypium schwendimanii</name>
    <name type="common">Cotton</name>
    <dbReference type="NCBI Taxonomy" id="34291"/>
    <lineage>
        <taxon>Eukaryota</taxon>
        <taxon>Viridiplantae</taxon>
        <taxon>Streptophyta</taxon>
        <taxon>Embryophyta</taxon>
        <taxon>Tracheophyta</taxon>
        <taxon>Spermatophyta</taxon>
        <taxon>Magnoliopsida</taxon>
        <taxon>eudicotyledons</taxon>
        <taxon>Gunneridae</taxon>
        <taxon>Pentapetalae</taxon>
        <taxon>rosids</taxon>
        <taxon>malvids</taxon>
        <taxon>Malvales</taxon>
        <taxon>Malvaceae</taxon>
        <taxon>Malvoideae</taxon>
        <taxon>Gossypium</taxon>
    </lineage>
</organism>
<dbReference type="Proteomes" id="UP000593576">
    <property type="component" value="Unassembled WGS sequence"/>
</dbReference>
<name>A0A7J9LAC8_GOSSC</name>
<dbReference type="AlphaFoldDB" id="A0A7J9LAC8"/>
<reference evidence="1 2" key="1">
    <citation type="journal article" date="2019" name="Genome Biol. Evol.">
        <title>Insights into the evolution of the New World diploid cottons (Gossypium, subgenus Houzingenia) based on genome sequencing.</title>
        <authorList>
            <person name="Grover C.E."/>
            <person name="Arick M.A. 2nd"/>
            <person name="Thrash A."/>
            <person name="Conover J.L."/>
            <person name="Sanders W.S."/>
            <person name="Peterson D.G."/>
            <person name="Frelichowski J.E."/>
            <person name="Scheffler J.A."/>
            <person name="Scheffler B.E."/>
            <person name="Wendel J.F."/>
        </authorList>
    </citation>
    <scope>NUCLEOTIDE SEQUENCE [LARGE SCALE GENOMIC DNA]</scope>
    <source>
        <strain evidence="1">1</strain>
        <tissue evidence="1">Leaf</tissue>
    </source>
</reference>
<protein>
    <submittedName>
        <fullName evidence="1">Uncharacterized protein</fullName>
    </submittedName>
</protein>
<sequence length="23" mass="2510">MNGISCSINALNELWDISSVEVD</sequence>
<keyword evidence="2" id="KW-1185">Reference proteome</keyword>
<evidence type="ECO:0000313" key="2">
    <source>
        <dbReference type="Proteomes" id="UP000593576"/>
    </source>
</evidence>
<proteinExistence type="predicted"/>
<comment type="caution">
    <text evidence="1">The sequence shown here is derived from an EMBL/GenBank/DDBJ whole genome shotgun (WGS) entry which is preliminary data.</text>
</comment>
<dbReference type="EMBL" id="JABFAF010000005">
    <property type="protein sequence ID" value="MBA0855670.1"/>
    <property type="molecule type" value="Genomic_DNA"/>
</dbReference>